<dbReference type="PANTHER" id="PTHR46769:SF2">
    <property type="entry name" value="FIBROCYSTIN-L ISOFORM 2 PRECURSOR-RELATED"/>
    <property type="match status" value="1"/>
</dbReference>
<dbReference type="SMART" id="SM00112">
    <property type="entry name" value="CA"/>
    <property type="match status" value="2"/>
</dbReference>
<dbReference type="Gene3D" id="2.60.40.60">
    <property type="entry name" value="Cadherins"/>
    <property type="match status" value="2"/>
</dbReference>
<dbReference type="EMBL" id="JACHFD010000002">
    <property type="protein sequence ID" value="MBB5350302.1"/>
    <property type="molecule type" value="Genomic_DNA"/>
</dbReference>
<dbReference type="GO" id="GO:0005509">
    <property type="term" value="F:calcium ion binding"/>
    <property type="evidence" value="ECO:0007669"/>
    <property type="project" value="InterPro"/>
</dbReference>
<dbReference type="SUPFAM" id="SSF55486">
    <property type="entry name" value="Metalloproteases ('zincins'), catalytic domain"/>
    <property type="match status" value="1"/>
</dbReference>
<dbReference type="SUPFAM" id="SSF56988">
    <property type="entry name" value="Anthrax protective antigen"/>
    <property type="match status" value="7"/>
</dbReference>
<feature type="domain" description="Cadherin" evidence="2">
    <location>
        <begin position="1035"/>
        <end position="1111"/>
    </location>
</feature>
<dbReference type="InterPro" id="IPR015919">
    <property type="entry name" value="Cadherin-like_sf"/>
</dbReference>
<dbReference type="GO" id="GO:0008237">
    <property type="term" value="F:metallopeptidase activity"/>
    <property type="evidence" value="ECO:0007669"/>
    <property type="project" value="InterPro"/>
</dbReference>
<feature type="domain" description="PA14" evidence="3">
    <location>
        <begin position="1760"/>
        <end position="1916"/>
    </location>
</feature>
<name>A0A840UWZ9_9BACT</name>
<dbReference type="InterPro" id="IPR037524">
    <property type="entry name" value="PA14/GLEYA"/>
</dbReference>
<dbReference type="InterPro" id="IPR052387">
    <property type="entry name" value="Fibrocystin"/>
</dbReference>
<dbReference type="Gene3D" id="2.60.120.380">
    <property type="match status" value="1"/>
</dbReference>
<dbReference type="InterPro" id="IPR011658">
    <property type="entry name" value="PA14_dom"/>
</dbReference>
<evidence type="ECO:0000259" key="3">
    <source>
        <dbReference type="PROSITE" id="PS51820"/>
    </source>
</evidence>
<dbReference type="Pfam" id="PF07691">
    <property type="entry name" value="PA14"/>
    <property type="match status" value="6"/>
</dbReference>
<evidence type="ECO:0000259" key="2">
    <source>
        <dbReference type="PROSITE" id="PS50268"/>
    </source>
</evidence>
<dbReference type="GO" id="GO:0016020">
    <property type="term" value="C:membrane"/>
    <property type="evidence" value="ECO:0007669"/>
    <property type="project" value="InterPro"/>
</dbReference>
<evidence type="ECO:0000256" key="1">
    <source>
        <dbReference type="ARBA" id="ARBA00022729"/>
    </source>
</evidence>
<organism evidence="4 5">
    <name type="scientific">Haloferula luteola</name>
    <dbReference type="NCBI Taxonomy" id="595692"/>
    <lineage>
        <taxon>Bacteria</taxon>
        <taxon>Pseudomonadati</taxon>
        <taxon>Verrucomicrobiota</taxon>
        <taxon>Verrucomicrobiia</taxon>
        <taxon>Verrucomicrobiales</taxon>
        <taxon>Verrucomicrobiaceae</taxon>
        <taxon>Haloferula</taxon>
    </lineage>
</organism>
<feature type="domain" description="PA14" evidence="3">
    <location>
        <begin position="853"/>
        <end position="1009"/>
    </location>
</feature>
<gene>
    <name evidence="4" type="ORF">HNR46_000526</name>
</gene>
<feature type="domain" description="PA14" evidence="3">
    <location>
        <begin position="1430"/>
        <end position="1587"/>
    </location>
</feature>
<keyword evidence="5" id="KW-1185">Reference proteome</keyword>
<feature type="domain" description="PA14" evidence="3">
    <location>
        <begin position="1595"/>
        <end position="1752"/>
    </location>
</feature>
<dbReference type="Gene3D" id="3.40.390.10">
    <property type="entry name" value="Collagenase (Catalytic Domain)"/>
    <property type="match status" value="1"/>
</dbReference>
<dbReference type="CDD" id="cd11304">
    <property type="entry name" value="Cadherin_repeat"/>
    <property type="match status" value="3"/>
</dbReference>
<dbReference type="InterPro" id="IPR024079">
    <property type="entry name" value="MetalloPept_cat_dom_sf"/>
</dbReference>
<proteinExistence type="predicted"/>
<dbReference type="SMART" id="SM00758">
    <property type="entry name" value="PA14"/>
    <property type="match status" value="6"/>
</dbReference>
<dbReference type="SUPFAM" id="SSF49313">
    <property type="entry name" value="Cadherin-like"/>
    <property type="match status" value="1"/>
</dbReference>
<dbReference type="InterPro" id="IPR002126">
    <property type="entry name" value="Cadherin-like_dom"/>
</dbReference>
<reference evidence="4 5" key="1">
    <citation type="submission" date="2020-08" db="EMBL/GenBank/DDBJ databases">
        <title>Genomic Encyclopedia of Type Strains, Phase IV (KMG-IV): sequencing the most valuable type-strain genomes for metagenomic binning, comparative biology and taxonomic classification.</title>
        <authorList>
            <person name="Goeker M."/>
        </authorList>
    </citation>
    <scope>NUCLEOTIDE SEQUENCE [LARGE SCALE GENOMIC DNA]</scope>
    <source>
        <strain evidence="4 5">YC6886</strain>
    </source>
</reference>
<feature type="domain" description="Cadherin" evidence="2">
    <location>
        <begin position="762"/>
        <end position="853"/>
    </location>
</feature>
<dbReference type="RefSeq" id="WP_184015502.1">
    <property type="nucleotide sequence ID" value="NZ_JACHFD010000002.1"/>
</dbReference>
<feature type="domain" description="PA14" evidence="3">
    <location>
        <begin position="594"/>
        <end position="749"/>
    </location>
</feature>
<feature type="domain" description="PA14" evidence="3">
    <location>
        <begin position="1274"/>
        <end position="1422"/>
    </location>
</feature>
<dbReference type="GO" id="GO:0007156">
    <property type="term" value="P:homophilic cell adhesion via plasma membrane adhesion molecules"/>
    <property type="evidence" value="ECO:0007669"/>
    <property type="project" value="InterPro"/>
</dbReference>
<dbReference type="PROSITE" id="PS51820">
    <property type="entry name" value="PA14"/>
    <property type="match status" value="7"/>
</dbReference>
<evidence type="ECO:0008006" key="6">
    <source>
        <dbReference type="Google" id="ProtNLM"/>
    </source>
</evidence>
<dbReference type="Gene3D" id="2.60.120.1560">
    <property type="match status" value="6"/>
</dbReference>
<accession>A0A840UWZ9</accession>
<sequence length="2071" mass="224517">MRPKSLPFLVAAGAGLALVGLSIHHRAPFASPSVNFSPETLAPSESGEIPFTEPVVPSIDAREAFSQIAHANKDQVISLPLPDGSTLEARLNYVRTIENGAIIAGGRLVKDGSIFQVAREPWGYRGFILQREQGIAYVYGTDENETLTVARRPLGEVICEPDPHWEPFTPTETPDLQAIPISNQGRSVGVLAEPVPLLHSLPRAKATIYLDFDGEVIEGHSWEGGARIVAPAFLLTADRIEEIWRQVSENFAPFEVNVTTDLQTYLQAPEGLRIHCISTSNNFASAGGVAFNNTFRESGSPVCWNFDPNSGAALVISHEVGHTFGLHHDGLNDQGYYGGHANWGPIMGAPYGKEVTQWSQGEYAGANQQQDDIAFIGASTPERADEAPDLIDEAVPLTLTSGGSVEQSGLIINRHDLDRYSFTTGGGTLNLQFTGAESSPNLNIEARLYHPSGNQIALSSPGDQLSASLSATLGAGTYTLTIDGVGDGGWAANRYDDYGSIGQYRITGTVPNPGWQFHVDPTALSGTTLGAVDPGAGTSYRIRSGNTDGSFSIASNTGQLSVAGPLTPGTLFLLQVQYSRNGSSIIVPVNIRVDRIHGLKYELWTGLGGSGISGLTSHSNYPNRPTQTGRAPTFQAVYPGENYGQKLSGFLIPEESGNHTFWTTADDASELWLSTDADPNHKQRIAWNTSATGQDNWTQQGTQESAPITLVAGQRYYIEFLTRENRGGDHSSAVWQTPSRARQLIPTQELEYPGIPENQAPWIASRTYRVREDQSPGSAIAVVTAGDHEPGSILSNFAIVSGNLANAFAIDPYSGELRVAGNLSFANRPSYSLRISARDSGGLSTTADIALEIVPLAVKRDLWTGISGNAVSNLTADARYPDQPTLTTYETHFETGINIDDAYGQRLTGYLRAPDTGDFTFWIASDDHGEIWLSTDTDPANRQRIAYHTGATAYRQWGLYSTQQSDPIPLEAGRFYFIEVLQKEGGGGDHLSVAWQGPQFSRTILGAPHVTQSFYNHGAPVLNDLAATAYTRDVGVTIATLTAEDWADPGTTIRYSITGGNEDGAFAIDELTGEIRLVSNSLSPGTRILSVTATDNSPTSLSDTATVTLDIRRPALKREVWTGLNSSQALTGLTTSITYPGRPNETGYTASFEAPNGWGERYGQRLSGFVTPPTTGNYTFWIASDDGGELWLSTDMNPANRRKLCQVNGSVNARDWTAQGNQQSAAIALVAGQRYYIEALQKEGTGGDHLAVAWQGPNLSQRVISGDHLEYPESFRPGLRRDLWYGADWSSFPTSRPDFSGTILDGEAPRNTGDQYLQRLTGYLIPPTTGTYRLWLSSDDDSTLSLSTSEDPADLAEMASVSGYVDPDTWNAQASQRSRAVHLVAGQRYFLEARHRDGIGGDHLSLAWQGPDWSREIIANRFLELPEAPQDRSRLLVETWTGVSGTSVSNLTNLIPSTPTSVGILPEQAGFESPSNTGDQFGRRISGYLVAPETGRYTFWIASDDQSELWMGTDANPANRILAAHVSSATSVRSWDEQAGQQSVPIGLVGGQRYYLEVLHKEGAVDDHLAVAWQGPGLTRQIISNAWLEHPDSLPGTPSLRREVWTDLPGATVSDLTNSNAFATAQPQSRGVLTSFESPQGFHDEFGERISAHLIAPESGNFQFWIAADDGSELWLSPDDDRNHRILLASTPDWTDFRQWDKFSSQASPLVPLVAGRSYFLEALHKDHQFGDHLSVSWQGPSFSQQIVDGRFLRYPGNPPPIVSLRREIWTGITGNGLSNLTNHSRFPNRPHQVESLDTFESPANWGDNYGQKISGYLIAPRSGDYTFWILSDDAGELWLSTDGNPDNKARIAWADSATGSDNWSNFASQQSATITLAAGQRCYIEGLHKEGAGDDYFTAAWQGPGFDRQILGAPHLEYPGLLPAETDPGTPAAAAPSDIGFAFWVDSKNLTGDDRLPSADPDRDGIPNALEFVFGGNPLSSSSPHPSLQPKLTLDDDTAIFTFRRAAIASASQPRVEITTRLGTWTTAVDGIGEITIDVEPDAFDTGIDRISVRVPRTSSALFLRLVSDL</sequence>
<dbReference type="PROSITE" id="PS50268">
    <property type="entry name" value="CADHERIN_2"/>
    <property type="match status" value="2"/>
</dbReference>
<comment type="caution">
    <text evidence="4">The sequence shown here is derived from an EMBL/GenBank/DDBJ whole genome shotgun (WGS) entry which is preliminary data.</text>
</comment>
<dbReference type="PANTHER" id="PTHR46769">
    <property type="entry name" value="POLYCYSTIC KIDNEY AND HEPATIC DISEASE 1 (AUTOSOMAL RECESSIVE)-LIKE 1"/>
    <property type="match status" value="1"/>
</dbReference>
<keyword evidence="1" id="KW-0732">Signal</keyword>
<dbReference type="Proteomes" id="UP000557717">
    <property type="component" value="Unassembled WGS sequence"/>
</dbReference>
<feature type="domain" description="PA14" evidence="3">
    <location>
        <begin position="1111"/>
        <end position="1268"/>
    </location>
</feature>
<evidence type="ECO:0000313" key="5">
    <source>
        <dbReference type="Proteomes" id="UP000557717"/>
    </source>
</evidence>
<dbReference type="Pfam" id="PF00028">
    <property type="entry name" value="Cadherin"/>
    <property type="match status" value="2"/>
</dbReference>
<protein>
    <recommendedName>
        <fullName evidence="6">PA14 domain protein</fullName>
    </recommendedName>
</protein>
<evidence type="ECO:0000313" key="4">
    <source>
        <dbReference type="EMBL" id="MBB5350302.1"/>
    </source>
</evidence>